<dbReference type="AlphaFoldDB" id="A0A2N7RZJ3"/>
<evidence type="ECO:0000313" key="2">
    <source>
        <dbReference type="EMBL" id="PMQ19309.1"/>
    </source>
</evidence>
<proteinExistence type="predicted"/>
<dbReference type="EMBL" id="PNQX01000002">
    <property type="protein sequence ID" value="PMQ19309.1"/>
    <property type="molecule type" value="Genomic_DNA"/>
</dbReference>
<dbReference type="RefSeq" id="WP_102598536.1">
    <property type="nucleotide sequence ID" value="NZ_PNQX01000002.1"/>
</dbReference>
<dbReference type="Proteomes" id="UP000235739">
    <property type="component" value="Unassembled WGS sequence"/>
</dbReference>
<evidence type="ECO:0000313" key="3">
    <source>
        <dbReference type="Proteomes" id="UP000235739"/>
    </source>
</evidence>
<protein>
    <submittedName>
        <fullName evidence="2">Uncharacterized protein</fullName>
    </submittedName>
</protein>
<feature type="region of interest" description="Disordered" evidence="1">
    <location>
        <begin position="1"/>
        <end position="20"/>
    </location>
</feature>
<organism evidence="2 3">
    <name type="scientific">Glutamicibacter arilaitensis</name>
    <dbReference type="NCBI Taxonomy" id="256701"/>
    <lineage>
        <taxon>Bacteria</taxon>
        <taxon>Bacillati</taxon>
        <taxon>Actinomycetota</taxon>
        <taxon>Actinomycetes</taxon>
        <taxon>Micrococcales</taxon>
        <taxon>Micrococcaceae</taxon>
        <taxon>Glutamicibacter</taxon>
    </lineage>
</organism>
<evidence type="ECO:0000256" key="1">
    <source>
        <dbReference type="SAM" id="MobiDB-lite"/>
    </source>
</evidence>
<name>A0A2N7RZJ3_9MICC</name>
<sequence length="116" mass="13143">MGANEKHAATYHGGEYTPSTDSARRAYVFHTAGPKSPPQERAERREHEFDRWLAKIRAEARAEALDEVLTVLNAEIEDAPPANYEEDNYEAGYIDGLMFAEEFTETSADQYKENQS</sequence>
<gene>
    <name evidence="2" type="ORF">CIK84_11400</name>
</gene>
<reference evidence="2 3" key="1">
    <citation type="journal article" date="2017" name="Elife">
        <title>Extensive horizontal gene transfer in cheese-associated bacteria.</title>
        <authorList>
            <person name="Bonham K.S."/>
            <person name="Wolfe B.E."/>
            <person name="Dutton R.J."/>
        </authorList>
    </citation>
    <scope>NUCLEOTIDE SEQUENCE [LARGE SCALE GENOMIC DNA]</scope>
    <source>
        <strain evidence="2 3">JB182</strain>
    </source>
</reference>
<accession>A0A2N7RZJ3</accession>
<comment type="caution">
    <text evidence="2">The sequence shown here is derived from an EMBL/GenBank/DDBJ whole genome shotgun (WGS) entry which is preliminary data.</text>
</comment>